<dbReference type="PANTHER" id="PTHR22674:SF6">
    <property type="entry name" value="NTPASE KAP FAMILY P-LOOP DOMAIN-CONTAINING PROTEIN 1"/>
    <property type="match status" value="1"/>
</dbReference>
<gene>
    <name evidence="3" type="ORF">SAMN05216273_12332</name>
</gene>
<dbReference type="Proteomes" id="UP000199242">
    <property type="component" value="Unassembled WGS sequence"/>
</dbReference>
<dbReference type="InterPro" id="IPR052754">
    <property type="entry name" value="NTPase_KAP_P-loop"/>
</dbReference>
<proteinExistence type="predicted"/>
<dbReference type="SUPFAM" id="SSF52540">
    <property type="entry name" value="P-loop containing nucleoside triphosphate hydrolases"/>
    <property type="match status" value="1"/>
</dbReference>
<dbReference type="Gene3D" id="3.40.50.300">
    <property type="entry name" value="P-loop containing nucleotide triphosphate hydrolases"/>
    <property type="match status" value="1"/>
</dbReference>
<feature type="transmembrane region" description="Helical" evidence="1">
    <location>
        <begin position="47"/>
        <end position="65"/>
    </location>
</feature>
<protein>
    <submittedName>
        <fullName evidence="3">KAP family P-loop domain-containing protein</fullName>
    </submittedName>
</protein>
<feature type="domain" description="KAP NTPase" evidence="2">
    <location>
        <begin position="163"/>
        <end position="434"/>
    </location>
</feature>
<dbReference type="Pfam" id="PF07693">
    <property type="entry name" value="KAP_NTPase"/>
    <property type="match status" value="1"/>
</dbReference>
<evidence type="ECO:0000259" key="2">
    <source>
        <dbReference type="Pfam" id="PF07693"/>
    </source>
</evidence>
<accession>A0ABY0R2P3</accession>
<feature type="transmembrane region" description="Helical" evidence="1">
    <location>
        <begin position="109"/>
        <end position="128"/>
    </location>
</feature>
<dbReference type="InterPro" id="IPR011646">
    <property type="entry name" value="KAP_P-loop"/>
</dbReference>
<keyword evidence="1" id="KW-1133">Transmembrane helix</keyword>
<evidence type="ECO:0000313" key="4">
    <source>
        <dbReference type="Proteomes" id="UP000199242"/>
    </source>
</evidence>
<feature type="transmembrane region" description="Helical" evidence="1">
    <location>
        <begin position="7"/>
        <end position="27"/>
    </location>
</feature>
<keyword evidence="1" id="KW-0472">Membrane</keyword>
<comment type="caution">
    <text evidence="3">The sequence shown here is derived from an EMBL/GenBank/DDBJ whole genome shotgun (WGS) entry which is preliminary data.</text>
</comment>
<dbReference type="RefSeq" id="WP_089745607.1">
    <property type="nucleotide sequence ID" value="NZ_FNHD01000023.1"/>
</dbReference>
<keyword evidence="1" id="KW-0812">Transmembrane</keyword>
<name>A0ABY0R2P3_9FLAO</name>
<feature type="transmembrane region" description="Helical" evidence="1">
    <location>
        <begin position="77"/>
        <end position="94"/>
    </location>
</feature>
<dbReference type="InterPro" id="IPR027417">
    <property type="entry name" value="P-loop_NTPase"/>
</dbReference>
<keyword evidence="4" id="KW-1185">Reference proteome</keyword>
<reference evidence="3 4" key="1">
    <citation type="submission" date="2016-10" db="EMBL/GenBank/DDBJ databases">
        <authorList>
            <person name="Varghese N."/>
            <person name="Submissions S."/>
        </authorList>
    </citation>
    <scope>NUCLEOTIDE SEQUENCE [LARGE SCALE GENOMIC DNA]</scope>
    <source>
        <strain evidence="3 4">CGMCC 1.10941</strain>
    </source>
</reference>
<evidence type="ECO:0000256" key="1">
    <source>
        <dbReference type="SAM" id="Phobius"/>
    </source>
</evidence>
<organism evidence="3 4">
    <name type="scientific">Chryseobacterium taihuense</name>
    <dbReference type="NCBI Taxonomy" id="1141221"/>
    <lineage>
        <taxon>Bacteria</taxon>
        <taxon>Pseudomonadati</taxon>
        <taxon>Bacteroidota</taxon>
        <taxon>Flavobacteriia</taxon>
        <taxon>Flavobacteriales</taxon>
        <taxon>Weeksellaceae</taxon>
        <taxon>Chryseobacterium group</taxon>
        <taxon>Chryseobacterium</taxon>
    </lineage>
</organism>
<sequence>MKVEKFIKSVFFFFLGVVLLIVFIPLIESFFNEFIEKTNLGLIGSSFYLDLFLILVLWLYFSININECKTETPKKKVTFFLLLILAIYIYERWFNHNYDFTTFKFYSKLAYFDIIFIVVMFIDLGRYLKFLVVKEAKIKSENILEEDSPIEDKEDDELEGLFSKTVNKIKNTIERNSFKTSYTIGINSEWGDGKSTILNILKSSLKDDEDKILVDFNPWMGFDKKVLIKDFFNSISEVLTENSISSDINEYSKELINEIDNPIIKFIKSIIYKEKSLETHFNDINSKIKLLNKKIVIFVDDVDRLDNEEIFQLLKLIRNTANFSNTFFVIAYDRDYVINSISSINNYSAINYLDKIINTEITLPYFDRSILKEIFRRKLIDKIGVKYAGKIDYTLNVEMDNPNLFSNAENISNDFTDWISNIRQIKKLINSIYINFEGLLDEINFTDLVYIELLKLKYPTIYRLIYTQKDKIFKEVKGELYILRINEKSTLGIILEKDIQKIDKYERDDTIDKTIFGELLIEYCKQSKVSDLERSKIYNLFLSLFSIYNDSGIMFTNTDSKKDEQLSISYSSKFERYFAQSIFRGNISEKEFGEFLNSNDDERNNVINKWISGGKEKDLVFRLLTIKNYENKHQYESVLKTILKIESMDSMTKEDMKIGFDVNNFRSKIQFFSGDESIESLYISEDKFKQFIKSLFTKAKYPFIFESDVLSMIRKSRFSEAKFALSNEEMNEILKGYFLNYLDSKEEFDNYFWRMYNSCKKIDNVDGKNIFVVDEEIKKKIIEKLKIDKNCYYLMKSLIDKIMSTDIASIRVQTINDIFDSIDNFENLILNTIDENTDDFKSEFKKFYTLVKNNNWTEIHFEFKNFKFVELYYT</sequence>
<dbReference type="EMBL" id="FNHD01000023">
    <property type="protein sequence ID" value="SDM33285.1"/>
    <property type="molecule type" value="Genomic_DNA"/>
</dbReference>
<evidence type="ECO:0000313" key="3">
    <source>
        <dbReference type="EMBL" id="SDM33285.1"/>
    </source>
</evidence>
<dbReference type="PANTHER" id="PTHR22674">
    <property type="entry name" value="NTPASE, KAP FAMILY P-LOOP DOMAIN-CONTAINING 1"/>
    <property type="match status" value="1"/>
</dbReference>